<dbReference type="InterPro" id="IPR036322">
    <property type="entry name" value="WD40_repeat_dom_sf"/>
</dbReference>
<evidence type="ECO:0000313" key="2">
    <source>
        <dbReference type="EMBL" id="EAR84448.2"/>
    </source>
</evidence>
<dbReference type="RefSeq" id="XP_001032111.2">
    <property type="nucleotide sequence ID" value="XM_001032111.2"/>
</dbReference>
<protein>
    <submittedName>
        <fullName evidence="2">Transmembrane protein, putative</fullName>
    </submittedName>
</protein>
<evidence type="ECO:0000256" key="1">
    <source>
        <dbReference type="SAM" id="SignalP"/>
    </source>
</evidence>
<reference evidence="3" key="1">
    <citation type="journal article" date="2006" name="PLoS Biol.">
        <title>Macronuclear genome sequence of the ciliate Tetrahymena thermophila, a model eukaryote.</title>
        <authorList>
            <person name="Eisen J.A."/>
            <person name="Coyne R.S."/>
            <person name="Wu M."/>
            <person name="Wu D."/>
            <person name="Thiagarajan M."/>
            <person name="Wortman J.R."/>
            <person name="Badger J.H."/>
            <person name="Ren Q."/>
            <person name="Amedeo P."/>
            <person name="Jones K.M."/>
            <person name="Tallon L.J."/>
            <person name="Delcher A.L."/>
            <person name="Salzberg S.L."/>
            <person name="Silva J.C."/>
            <person name="Haas B.J."/>
            <person name="Majoros W.H."/>
            <person name="Farzad M."/>
            <person name="Carlton J.M."/>
            <person name="Smith R.K. Jr."/>
            <person name="Garg J."/>
            <person name="Pearlman R.E."/>
            <person name="Karrer K.M."/>
            <person name="Sun L."/>
            <person name="Manning G."/>
            <person name="Elde N.C."/>
            <person name="Turkewitz A.P."/>
            <person name="Asai D.J."/>
            <person name="Wilkes D.E."/>
            <person name="Wang Y."/>
            <person name="Cai H."/>
            <person name="Collins K."/>
            <person name="Stewart B.A."/>
            <person name="Lee S.R."/>
            <person name="Wilamowska K."/>
            <person name="Weinberg Z."/>
            <person name="Ruzzo W.L."/>
            <person name="Wloga D."/>
            <person name="Gaertig J."/>
            <person name="Frankel J."/>
            <person name="Tsao C.-C."/>
            <person name="Gorovsky M.A."/>
            <person name="Keeling P.J."/>
            <person name="Waller R.F."/>
            <person name="Patron N.J."/>
            <person name="Cherry J.M."/>
            <person name="Stover N.A."/>
            <person name="Krieger C.J."/>
            <person name="del Toro C."/>
            <person name="Ryder H.F."/>
            <person name="Williamson S.C."/>
            <person name="Barbeau R.A."/>
            <person name="Hamilton E.P."/>
            <person name="Orias E."/>
        </authorList>
    </citation>
    <scope>NUCLEOTIDE SEQUENCE [LARGE SCALE GENOMIC DNA]</scope>
    <source>
        <strain evidence="3">SB210</strain>
    </source>
</reference>
<feature type="signal peptide" evidence="1">
    <location>
        <begin position="1"/>
        <end position="24"/>
    </location>
</feature>
<proteinExistence type="predicted"/>
<dbReference type="AlphaFoldDB" id="I7MCN8"/>
<dbReference type="EMBL" id="GG662490">
    <property type="protein sequence ID" value="EAR84448.2"/>
    <property type="molecule type" value="Genomic_DNA"/>
</dbReference>
<keyword evidence="2" id="KW-0812">Transmembrane</keyword>
<dbReference type="Proteomes" id="UP000009168">
    <property type="component" value="Unassembled WGS sequence"/>
</dbReference>
<organism evidence="2 3">
    <name type="scientific">Tetrahymena thermophila (strain SB210)</name>
    <dbReference type="NCBI Taxonomy" id="312017"/>
    <lineage>
        <taxon>Eukaryota</taxon>
        <taxon>Sar</taxon>
        <taxon>Alveolata</taxon>
        <taxon>Ciliophora</taxon>
        <taxon>Intramacronucleata</taxon>
        <taxon>Oligohymenophorea</taxon>
        <taxon>Hymenostomatida</taxon>
        <taxon>Tetrahymenina</taxon>
        <taxon>Tetrahymenidae</taxon>
        <taxon>Tetrahymena</taxon>
    </lineage>
</organism>
<evidence type="ECO:0000313" key="3">
    <source>
        <dbReference type="Proteomes" id="UP000009168"/>
    </source>
</evidence>
<dbReference type="KEGG" id="tet:TTHERM_00691460"/>
<dbReference type="InParanoid" id="I7MCN8"/>
<dbReference type="GeneID" id="7833865"/>
<dbReference type="InterPro" id="IPR015943">
    <property type="entry name" value="WD40/YVTN_repeat-like_dom_sf"/>
</dbReference>
<dbReference type="SUPFAM" id="SSF50978">
    <property type="entry name" value="WD40 repeat-like"/>
    <property type="match status" value="1"/>
</dbReference>
<keyword evidence="3" id="KW-1185">Reference proteome</keyword>
<keyword evidence="1" id="KW-0732">Signal</keyword>
<accession>I7MCN8</accession>
<gene>
    <name evidence="2" type="ORF">TTHERM_00691460</name>
</gene>
<name>I7MCN8_TETTS</name>
<sequence length="578" mass="67606">MKPINTFVLLVAYTLLLYIQQAFTIAQDSQIQCPYLKSFNNICHSGKINGAVYEQNSSLLFSYGENSEIIIWNLSKNHYARVINTSQSSIVALKLDKFNQAILTLLNENGELININYLTQQQTITNLPNLNQKNKKILQNEISEFHPCLPIIYFKLLQNQIEIYDYMNDQVLTNISFGQDDNIEGLNMFTDCNNQSNQIDFIWSKQNYLRVISYFQNSNGRINFQLVDLTLRNSIYQVISASNVINQLFIYLSEEGTVEIIKAYCTTNQIQLKQYSKDLNVIPSQFLIIQQRNETIFWLSQNSLLIYSLITFDEKQSLLINPIKNDIRQYILINNQKQFAAVDNEGTIYLFNVPTVGRDWEEFYFDPFKTVSLSSDVVFQIQNWGNFIIAYAKNNLEKEYLIAYDIQNNTISQLSCLENNNLSTKIDNLSGPLDIHGIMIDETMKLFISYHNSYVKIWNYQNKQLLMEAHFTEQGQYQQAISLLDKGFIIFINQKTKMFFWDYFSGKIKTEYLFDQQLNQFLLLNEKLDINSLVSFNSQRLYKFQINLNQDLDKNISLNILEFFIDITSNQSQQTAFY</sequence>
<dbReference type="Gene3D" id="2.130.10.10">
    <property type="entry name" value="YVTN repeat-like/Quinoprotein amine dehydrogenase"/>
    <property type="match status" value="1"/>
</dbReference>
<feature type="chain" id="PRO_5003712230" evidence="1">
    <location>
        <begin position="25"/>
        <end position="578"/>
    </location>
</feature>
<keyword evidence="2" id="KW-0472">Membrane</keyword>